<protein>
    <recommendedName>
        <fullName evidence="4">Carboxylic ester hydrolase</fullName>
        <ecNumber evidence="4">3.1.1.-</ecNumber>
    </recommendedName>
</protein>
<comment type="similarity">
    <text evidence="2">Belongs to the 'GDXG' lipolytic enzyme family.</text>
</comment>
<dbReference type="Gene3D" id="3.40.50.1820">
    <property type="entry name" value="alpha/beta hydrolase"/>
    <property type="match status" value="1"/>
</dbReference>
<proteinExistence type="inferred from homology"/>
<evidence type="ECO:0000259" key="6">
    <source>
        <dbReference type="Pfam" id="PF00135"/>
    </source>
</evidence>
<accession>A0A158EGS8</accession>
<feature type="region of interest" description="Disordered" evidence="5">
    <location>
        <begin position="523"/>
        <end position="552"/>
    </location>
</feature>
<comment type="caution">
    <text evidence="7">The sequence shown here is derived from an EMBL/GenBank/DDBJ whole genome shotgun (WGS) entry which is preliminary data.</text>
</comment>
<dbReference type="RefSeq" id="WP_074173633.1">
    <property type="nucleotide sequence ID" value="NZ_FCOX02000086.1"/>
</dbReference>
<dbReference type="Pfam" id="PF00135">
    <property type="entry name" value="COesterase"/>
    <property type="match status" value="1"/>
</dbReference>
<evidence type="ECO:0000256" key="2">
    <source>
        <dbReference type="ARBA" id="ARBA00010515"/>
    </source>
</evidence>
<evidence type="ECO:0000256" key="3">
    <source>
        <dbReference type="ARBA" id="ARBA00022801"/>
    </source>
</evidence>
<feature type="compositionally biased region" description="Basic and acidic residues" evidence="5">
    <location>
        <begin position="527"/>
        <end position="536"/>
    </location>
</feature>
<dbReference type="AlphaFoldDB" id="A0A158EGS8"/>
<comment type="similarity">
    <text evidence="1 4">Belongs to the type-B carboxylesterase/lipase family.</text>
</comment>
<dbReference type="EC" id="3.1.1.-" evidence="4"/>
<dbReference type="InterPro" id="IPR029058">
    <property type="entry name" value="AB_hydrolase_fold"/>
</dbReference>
<dbReference type="PANTHER" id="PTHR43142">
    <property type="entry name" value="CARBOXYLIC ESTER HYDROLASE"/>
    <property type="match status" value="1"/>
</dbReference>
<dbReference type="PROSITE" id="PS00122">
    <property type="entry name" value="CARBOXYLESTERASE_B_1"/>
    <property type="match status" value="1"/>
</dbReference>
<feature type="domain" description="Carboxylesterase type B" evidence="6">
    <location>
        <begin position="8"/>
        <end position="487"/>
    </location>
</feature>
<dbReference type="SUPFAM" id="SSF53474">
    <property type="entry name" value="alpha/beta-Hydrolases"/>
    <property type="match status" value="1"/>
</dbReference>
<evidence type="ECO:0000256" key="5">
    <source>
        <dbReference type="SAM" id="MobiDB-lite"/>
    </source>
</evidence>
<gene>
    <name evidence="7" type="ORF">AWB78_07601</name>
</gene>
<dbReference type="OrthoDB" id="9775851at2"/>
<dbReference type="GO" id="GO:0016787">
    <property type="term" value="F:hydrolase activity"/>
    <property type="evidence" value="ECO:0007669"/>
    <property type="project" value="UniProtKB-KW"/>
</dbReference>
<name>A0A158EGS8_9BURK</name>
<dbReference type="Proteomes" id="UP000071859">
    <property type="component" value="Unassembled WGS sequence"/>
</dbReference>
<dbReference type="InterPro" id="IPR019826">
    <property type="entry name" value="Carboxylesterase_B_AS"/>
</dbReference>
<dbReference type="PROSITE" id="PS01173">
    <property type="entry name" value="LIPASE_GDXG_HIS"/>
    <property type="match status" value="1"/>
</dbReference>
<evidence type="ECO:0000256" key="1">
    <source>
        <dbReference type="ARBA" id="ARBA00005964"/>
    </source>
</evidence>
<dbReference type="InterPro" id="IPR002168">
    <property type="entry name" value="Lipase_GDXG_HIS_AS"/>
</dbReference>
<sequence>MNVSNSRSTIVETASGKVRGLVDHDVCVFRGIHYGTQTGGRNRFRPASHPNWPGVRDATEFGPRCPQLEPTGATYPWQEWLKDTHVQSEDCLTLNVFTESLSVLEPRPVMVYFHGGGFSVGSANAAGTSGENLARRGVVVVSLNHRLNVFGHLFLQRHEETRFSGNIGLLDCVLALGWVRENISRFGGDPWNITIFGQSGGGSKVAALLAMPQARGLFQKAIVQSASSLLSLASQEEAERNTFHFLRATGATTSTVQKLSEMKPDELLAAMRRSVMMAGGVDDFRPVVDGEVVVSQPFGRRAVELSTDVPLIIGWCDNELRLNLALSPHVADMAEHTARERVASLLSGSDQEIKDLFAVYKQTRPSYTAGELYLQIIGDFRYRRSLIGAAERQATNGVAPVFTYALDWKSPVCGGRLGTPHTLCIAFVFGNHEASVPIAGRGAAQEILRAQMSNAWVEFARSGRPRVAGLPKWSAFSKTSRDTILFNEIPELVRDPRSIERVALGTFAEYKPGPVEGAHIAAAGAPFERDENRDTKGLTGEDASSPVLRSDSGVRLRF</sequence>
<evidence type="ECO:0000313" key="7">
    <source>
        <dbReference type="EMBL" id="SAL05616.1"/>
    </source>
</evidence>
<dbReference type="ESTHER" id="9burk-a0a158egs8">
    <property type="family name" value="Carb_B_Bacteria"/>
</dbReference>
<dbReference type="EMBL" id="FCOX02000086">
    <property type="protein sequence ID" value="SAL05616.1"/>
    <property type="molecule type" value="Genomic_DNA"/>
</dbReference>
<dbReference type="InterPro" id="IPR002018">
    <property type="entry name" value="CarbesteraseB"/>
</dbReference>
<organism evidence="7 8">
    <name type="scientific">Caballeronia calidae</name>
    <dbReference type="NCBI Taxonomy" id="1777139"/>
    <lineage>
        <taxon>Bacteria</taxon>
        <taxon>Pseudomonadati</taxon>
        <taxon>Pseudomonadota</taxon>
        <taxon>Betaproteobacteria</taxon>
        <taxon>Burkholderiales</taxon>
        <taxon>Burkholderiaceae</taxon>
        <taxon>Caballeronia</taxon>
    </lineage>
</organism>
<dbReference type="PANTHER" id="PTHR43142:SF1">
    <property type="entry name" value="CARBOXYLIC ESTER HYDROLASE"/>
    <property type="match status" value="1"/>
</dbReference>
<reference evidence="7" key="1">
    <citation type="submission" date="2016-01" db="EMBL/GenBank/DDBJ databases">
        <authorList>
            <person name="Peeters C."/>
        </authorList>
    </citation>
    <scope>NUCLEOTIDE SEQUENCE</scope>
    <source>
        <strain evidence="7">LMG 29321</strain>
    </source>
</reference>
<evidence type="ECO:0000256" key="4">
    <source>
        <dbReference type="RuleBase" id="RU361235"/>
    </source>
</evidence>
<keyword evidence="3 4" id="KW-0378">Hydrolase</keyword>
<feature type="region of interest" description="Disordered" evidence="5">
    <location>
        <begin position="40"/>
        <end position="61"/>
    </location>
</feature>
<keyword evidence="8" id="KW-1185">Reference proteome</keyword>
<evidence type="ECO:0000313" key="8">
    <source>
        <dbReference type="Proteomes" id="UP000071859"/>
    </source>
</evidence>